<comment type="caution">
    <text evidence="1">The sequence shown here is derived from an EMBL/GenBank/DDBJ whole genome shotgun (WGS) entry which is preliminary data.</text>
</comment>
<evidence type="ECO:0000313" key="2">
    <source>
        <dbReference type="Proteomes" id="UP001234297"/>
    </source>
</evidence>
<accession>A0ACC2KFY8</accession>
<dbReference type="EMBL" id="CM056817">
    <property type="protein sequence ID" value="KAJ8619885.1"/>
    <property type="molecule type" value="Genomic_DNA"/>
</dbReference>
<proteinExistence type="predicted"/>
<dbReference type="Proteomes" id="UP001234297">
    <property type="component" value="Chromosome 9"/>
</dbReference>
<sequence>MAGCRRHVLNDEETEVRERDLRDIEMDDLRRQMQELQQRLDRYENHVADVENDSENGSSSGNEDYVNPFHRIPERDSSDGSSHYQRRRSRHRDSDVKEFSDERKVKLVSLKLKKYASLWWENLKKQRAHDGKSKIRSWEKMKKEIRRSSLPEHYRQETFLEFHNLKQSIMTVEEYSMEFELLMLKCDIAEPEEQTIARYLGGLKEEVADVVQLQPYWSYNDVRKLALKVEKQQKEAEKRGLRSIAKESSSNQGSAPSYKPNTAAKSSTPKASEKANAGSGSKVASSSNASTKKCF</sequence>
<name>A0ACC2KFY8_PERAE</name>
<protein>
    <submittedName>
        <fullName evidence="1">Uncharacterized protein</fullName>
    </submittedName>
</protein>
<keyword evidence="2" id="KW-1185">Reference proteome</keyword>
<evidence type="ECO:0000313" key="1">
    <source>
        <dbReference type="EMBL" id="KAJ8619885.1"/>
    </source>
</evidence>
<reference evidence="1 2" key="1">
    <citation type="journal article" date="2022" name="Hortic Res">
        <title>A haplotype resolved chromosomal level avocado genome allows analysis of novel avocado genes.</title>
        <authorList>
            <person name="Nath O."/>
            <person name="Fletcher S.J."/>
            <person name="Hayward A."/>
            <person name="Shaw L.M."/>
            <person name="Masouleh A.K."/>
            <person name="Furtado A."/>
            <person name="Henry R.J."/>
            <person name="Mitter N."/>
        </authorList>
    </citation>
    <scope>NUCLEOTIDE SEQUENCE [LARGE SCALE GENOMIC DNA]</scope>
    <source>
        <strain evidence="2">cv. Hass</strain>
    </source>
</reference>
<gene>
    <name evidence="1" type="ORF">MRB53_028414</name>
</gene>
<organism evidence="1 2">
    <name type="scientific">Persea americana</name>
    <name type="common">Avocado</name>
    <dbReference type="NCBI Taxonomy" id="3435"/>
    <lineage>
        <taxon>Eukaryota</taxon>
        <taxon>Viridiplantae</taxon>
        <taxon>Streptophyta</taxon>
        <taxon>Embryophyta</taxon>
        <taxon>Tracheophyta</taxon>
        <taxon>Spermatophyta</taxon>
        <taxon>Magnoliopsida</taxon>
        <taxon>Magnoliidae</taxon>
        <taxon>Laurales</taxon>
        <taxon>Lauraceae</taxon>
        <taxon>Persea</taxon>
    </lineage>
</organism>